<reference evidence="3" key="3">
    <citation type="submission" date="2023-04" db="EMBL/GenBank/DDBJ databases">
        <authorList>
            <person name="Wang Y."/>
        </authorList>
    </citation>
    <scope>NUCLEOTIDE SEQUENCE</scope>
    <source>
        <strain evidence="3">ZW18</strain>
    </source>
</reference>
<organism evidence="3 5">
    <name type="scientific">Lactobacillus kefiranofaciens</name>
    <dbReference type="NCBI Taxonomy" id="267818"/>
    <lineage>
        <taxon>Bacteria</taxon>
        <taxon>Bacillati</taxon>
        <taxon>Bacillota</taxon>
        <taxon>Bacilli</taxon>
        <taxon>Lactobacillales</taxon>
        <taxon>Lactobacillaceae</taxon>
        <taxon>Lactobacillus</taxon>
    </lineage>
</organism>
<reference evidence="3" key="2">
    <citation type="journal article" date="2022" name="Food Funct.">
        <title>Lactobacillus kefiranofaciens ZW18 from Kefir enhances the anti-tumor effect of anti-programmed cell death 1 (PD-1) immunotherapy by modulating the gut microbiota.</title>
        <authorList>
            <person name="Zhao J."/>
            <person name="Wang Y."/>
            <person name="Wang J."/>
            <person name="Lv M."/>
            <person name="Zhou C."/>
            <person name="Jia L."/>
            <person name="Geng W."/>
        </authorList>
    </citation>
    <scope>NUCLEOTIDE SEQUENCE</scope>
    <source>
        <strain evidence="3">ZW18</strain>
    </source>
</reference>
<dbReference type="Proteomes" id="UP000181860">
    <property type="component" value="Unassembled WGS sequence"/>
</dbReference>
<evidence type="ECO:0000313" key="3">
    <source>
        <dbReference type="EMBL" id="WGO85547.1"/>
    </source>
</evidence>
<feature type="chain" id="PRO_5043802725" evidence="1">
    <location>
        <begin position="26"/>
        <end position="335"/>
    </location>
</feature>
<dbReference type="EMBL" id="CP123735">
    <property type="protein sequence ID" value="WGO85547.1"/>
    <property type="molecule type" value="Genomic_DNA"/>
</dbReference>
<dbReference type="RefSeq" id="WP_025084270.1">
    <property type="nucleotide sequence ID" value="NZ_CP123735.1"/>
</dbReference>
<sequence>MKRQKLLVALMALCCMGMSATPAYAAKYSKAESREVRRFQRNYRALSKTRYTRDDIYTVEPNFSIPFSAGELDPDYISASMDYVNYYRSLVGLPREANYDNDNRNAQIGAVALAAVSAKQNLNVHGLLGYFRPNFMSEDSWDTAEISTLGNVNFLESNKGTTAGEVVTDLLRDKNNLSGFGNVGHRSLILSTRATRMGIGAAYGEINNTLYSVENGIFADDILRTPVKDEVLYPAKKVFPYELATGKTPWSYSTTKSITGRPKVYITDLTKNKKKRYAARDILNFGKAFYGDGYSTTITYQLGKIKLVNTHKYKVEIGKHCTYTFRFFREKGKLK</sequence>
<name>A0AAX3UD40_9LACO</name>
<keyword evidence="1" id="KW-0732">Signal</keyword>
<evidence type="ECO:0000256" key="1">
    <source>
        <dbReference type="SAM" id="SignalP"/>
    </source>
</evidence>
<gene>
    <name evidence="3" type="ORF">QEJ78_09350</name>
    <name evidence="2" type="ORF">SAMN02983011_01998</name>
</gene>
<dbReference type="EMBL" id="FMXC01000032">
    <property type="protein sequence ID" value="SDA66264.1"/>
    <property type="molecule type" value="Genomic_DNA"/>
</dbReference>
<reference evidence="2 4" key="1">
    <citation type="submission" date="2016-10" db="EMBL/GenBank/DDBJ databases">
        <authorList>
            <person name="Varghese N."/>
            <person name="Submissions S."/>
        </authorList>
    </citation>
    <scope>NUCLEOTIDE SEQUENCE [LARGE SCALE GENOMIC DNA]</scope>
    <source>
        <strain evidence="2 4">ATCC 43761</strain>
    </source>
</reference>
<evidence type="ECO:0000313" key="5">
    <source>
        <dbReference type="Proteomes" id="UP001242513"/>
    </source>
</evidence>
<feature type="signal peptide" evidence="1">
    <location>
        <begin position="1"/>
        <end position="25"/>
    </location>
</feature>
<keyword evidence="4" id="KW-1185">Reference proteome</keyword>
<accession>A0AAX3UD40</accession>
<evidence type="ECO:0000313" key="2">
    <source>
        <dbReference type="EMBL" id="SDA66264.1"/>
    </source>
</evidence>
<evidence type="ECO:0000313" key="4">
    <source>
        <dbReference type="Proteomes" id="UP000181860"/>
    </source>
</evidence>
<protein>
    <submittedName>
        <fullName evidence="3">CAP domain-containing protein</fullName>
    </submittedName>
</protein>
<proteinExistence type="predicted"/>
<dbReference type="AlphaFoldDB" id="A0AAX3UD40"/>
<dbReference type="Proteomes" id="UP001242513">
    <property type="component" value="Chromosome"/>
</dbReference>